<evidence type="ECO:0000259" key="1">
    <source>
        <dbReference type="Pfam" id="PF10593"/>
    </source>
</evidence>
<feature type="domain" description="Putative endonuclease Z1" evidence="1">
    <location>
        <begin position="396"/>
        <end position="657"/>
    </location>
</feature>
<keyword evidence="3" id="KW-1185">Reference proteome</keyword>
<protein>
    <submittedName>
        <fullName evidence="2">Z1 domain-containing protein</fullName>
    </submittedName>
</protein>
<accession>A0A1H2QFJ6</accession>
<evidence type="ECO:0000313" key="2">
    <source>
        <dbReference type="EMBL" id="SDW05916.1"/>
    </source>
</evidence>
<proteinExistence type="predicted"/>
<dbReference type="STRING" id="1122204.SAMN05421781_0298"/>
<reference evidence="2 3" key="1">
    <citation type="submission" date="2016-10" db="EMBL/GenBank/DDBJ databases">
        <authorList>
            <person name="de Groot N.N."/>
        </authorList>
    </citation>
    <scope>NUCLEOTIDE SEQUENCE [LARGE SCALE GENOMIC DNA]</scope>
    <source>
        <strain evidence="2 3">DSM 23126</strain>
    </source>
</reference>
<evidence type="ECO:0000313" key="3">
    <source>
        <dbReference type="Proteomes" id="UP000199488"/>
    </source>
</evidence>
<dbReference type="Proteomes" id="UP000199488">
    <property type="component" value="Unassembled WGS sequence"/>
</dbReference>
<dbReference type="Pfam" id="PF10593">
    <property type="entry name" value="Z1"/>
    <property type="match status" value="1"/>
</dbReference>
<name>A0A1H2QFJ6_9BACI</name>
<dbReference type="InterPro" id="IPR018310">
    <property type="entry name" value="Put_endonuclease_Z1-dom"/>
</dbReference>
<gene>
    <name evidence="2" type="ORF">SAMN05421781_0298</name>
</gene>
<sequence length="935" mass="108245">MYLTDMKYDAQRDWIKNQRRHGHSWEKLSYAKRDSPEKLEEFLKSRVMDDHWEEISINEWYELVKSIKKVEDSSIEARERDKSASITDGVQNNTLDIPKDSESSWQIYKNKLWEKGFTEVAINEIETSCIFILKRLSSNTKDSGPIKGLVVGNVQSGKTANMAGLMAMASDHGWNTFIVLSGLVENLRKQTQDRLIEDLHNSGNVSWYSLSDVKGNAPSGRRAQDFEFKEAKAHLYVCLKNSKWLKGLLDWMYKDLKQYSRMKILVIDDEADQGSINTADIESNVRKTINRLIVNLVEGKNKQDKVVATKPQAMNYISYTATPYANFLNEYSRESLYPRNFIHSLSTTNEYFGPKEIFGIRGSEDFEGMNITRTIYENDINQIKDMHKGNKDLPNSLKEAISWFLCAVASLRLHNFKKPLTMMVHSSHKQDDHKNTSYAIKNWLKNEKESIIFDLCKEVWNKETKSFTKKDLLNSYENYSGNKEKILEFQPFLEILPEIKMLIKEVNHIAMNEEGEPSYSEHVHLCVDNSANNGINYDGNYMRLLYPDSKKVKEMNRAPAFIVVGGTTLSRGLTMEGLVSTYFLRNTKQADTLMQMGRWFGYRPRYELYPRIWMTENTKEQFEFLSTLEYELRATLEEFSKASKDPSAYAPRVKNTPAVSWMRVTASDRQQAATEIEVDYTGFSPQTIIFNNEKKEQLHNINVTENFLFSLAEIEGANNSSENQFIWKNVSFDFIAENLLKKMVFHPRMRTFNKDELNPFIEWVKEKTKEDELNNWNVIVSGKKINNLKENEIWNLPLRGKVGKVTRNRKSTFEDEKSINIGVLRDPSDLYADINFGEEDKKEISKIKSKAHKIGGVDEVRAFYGLGDTPQLIIYRIDKNSKTNAERRENLEAEEDIIGICLRIPGMNSKNGNSYGALQIQIENYDETKESEVNE</sequence>
<dbReference type="EMBL" id="FNNC01000001">
    <property type="protein sequence ID" value="SDW05916.1"/>
    <property type="molecule type" value="Genomic_DNA"/>
</dbReference>
<organism evidence="2 3">
    <name type="scientific">Marinococcus luteus</name>
    <dbReference type="NCBI Taxonomy" id="1122204"/>
    <lineage>
        <taxon>Bacteria</taxon>
        <taxon>Bacillati</taxon>
        <taxon>Bacillota</taxon>
        <taxon>Bacilli</taxon>
        <taxon>Bacillales</taxon>
        <taxon>Bacillaceae</taxon>
        <taxon>Marinococcus</taxon>
    </lineage>
</organism>
<dbReference type="AlphaFoldDB" id="A0A1H2QFJ6"/>